<dbReference type="Gene3D" id="1.20.1280.50">
    <property type="match status" value="1"/>
</dbReference>
<dbReference type="AlphaFoldDB" id="A0A8H6RZN7"/>
<dbReference type="EMBL" id="JACAZF010000016">
    <property type="protein sequence ID" value="KAF7289792.1"/>
    <property type="molecule type" value="Genomic_DNA"/>
</dbReference>
<name>A0A8H6RZN7_9AGAR</name>
<dbReference type="Pfam" id="PF12937">
    <property type="entry name" value="F-box-like"/>
    <property type="match status" value="1"/>
</dbReference>
<dbReference type="Proteomes" id="UP000636479">
    <property type="component" value="Unassembled WGS sequence"/>
</dbReference>
<accession>A0A8H6RZN7</accession>
<proteinExistence type="predicted"/>
<feature type="compositionally biased region" description="Acidic residues" evidence="1">
    <location>
        <begin position="465"/>
        <end position="477"/>
    </location>
</feature>
<comment type="caution">
    <text evidence="3">The sequence shown here is derived from an EMBL/GenBank/DDBJ whole genome shotgun (WGS) entry which is preliminary data.</text>
</comment>
<feature type="compositionally biased region" description="Acidic residues" evidence="1">
    <location>
        <begin position="400"/>
        <end position="436"/>
    </location>
</feature>
<feature type="region of interest" description="Disordered" evidence="1">
    <location>
        <begin position="458"/>
        <end position="477"/>
    </location>
</feature>
<dbReference type="InterPro" id="IPR001810">
    <property type="entry name" value="F-box_dom"/>
</dbReference>
<dbReference type="GeneID" id="59352481"/>
<reference evidence="3" key="1">
    <citation type="submission" date="2020-05" db="EMBL/GenBank/DDBJ databases">
        <title>Mycena genomes resolve the evolution of fungal bioluminescence.</title>
        <authorList>
            <person name="Tsai I.J."/>
        </authorList>
    </citation>
    <scope>NUCLEOTIDE SEQUENCE</scope>
    <source>
        <strain evidence="3">171206Taipei</strain>
    </source>
</reference>
<protein>
    <recommendedName>
        <fullName evidence="2">F-box domain-containing protein</fullName>
    </recommendedName>
</protein>
<evidence type="ECO:0000313" key="4">
    <source>
        <dbReference type="Proteomes" id="UP000636479"/>
    </source>
</evidence>
<sequence length="477" mass="53263">MAHFHGQPEVPDEILLQIFHCALPPSWTKQYAHQQPPFPRARCSVDRRTKISLASVCRSWYRVAAELLYEHISLSTIGQLVALVETLQTRADLAKLVKSASMCYVMPSGYAIVHEQALHTLFDLCPNLVDWELNSTPVIGADICGPPFQLSAFQLTSLHIFRLNHPAMFHVLRQVCQTLVDATLPLPPDAVFSQLRVPRMLFLKLVNLRLVLSYDSHFPNTWAFPALTALRLVPAQNVLIFLRNTIEATLLGLFSACGKTILSLSVAESVATPRMMHQMLALCPRIQQINAGDFVFNDVFHAEEIQPVYTTVTSLDIVHHHNAELVNLGEVLDVGELRRMLPALKSFRLVPFIAAEFLVWPPPDSDDAEVGDNAELRQLPTIIDPPKDSRLAEMLRMTIDTEDKEDLDDGDFEPSDSESDSSDGEEWESDGEDDGGLCETEVTREDVLAIFRARGALIASSSDSDSGEESEKEDEIR</sequence>
<evidence type="ECO:0000256" key="1">
    <source>
        <dbReference type="SAM" id="MobiDB-lite"/>
    </source>
</evidence>
<keyword evidence="4" id="KW-1185">Reference proteome</keyword>
<feature type="domain" description="F-box" evidence="2">
    <location>
        <begin position="10"/>
        <end position="74"/>
    </location>
</feature>
<evidence type="ECO:0000313" key="3">
    <source>
        <dbReference type="EMBL" id="KAF7289792.1"/>
    </source>
</evidence>
<gene>
    <name evidence="3" type="ORF">MIND_01353400</name>
</gene>
<dbReference type="RefSeq" id="XP_037213521.1">
    <property type="nucleotide sequence ID" value="XM_037369965.1"/>
</dbReference>
<evidence type="ECO:0000259" key="2">
    <source>
        <dbReference type="Pfam" id="PF12937"/>
    </source>
</evidence>
<feature type="region of interest" description="Disordered" evidence="1">
    <location>
        <begin position="399"/>
        <end position="442"/>
    </location>
</feature>
<organism evidence="3 4">
    <name type="scientific">Mycena indigotica</name>
    <dbReference type="NCBI Taxonomy" id="2126181"/>
    <lineage>
        <taxon>Eukaryota</taxon>
        <taxon>Fungi</taxon>
        <taxon>Dikarya</taxon>
        <taxon>Basidiomycota</taxon>
        <taxon>Agaricomycotina</taxon>
        <taxon>Agaricomycetes</taxon>
        <taxon>Agaricomycetidae</taxon>
        <taxon>Agaricales</taxon>
        <taxon>Marasmiineae</taxon>
        <taxon>Mycenaceae</taxon>
        <taxon>Mycena</taxon>
    </lineage>
</organism>
<dbReference type="OrthoDB" id="2883090at2759"/>